<sequence>MGSAGYIATALDFKHEGQPKVSSQTFGLNNSMKNGCWQVEDILSKKEEAIRTFDEEITFHSIYVGAIESYIDPHFEVDGKFREVEFNVALYFNPFAQTFGKQGEFWHISKGVTVPRRFPIGKVSFEDFRHYDAGHLDWHETVLKTGKPRLTILLECTTKIVEKHSKELFRSEYQGTSGKVSKIQSYAVYATGLKPYKALRLIYKTIEPKPIESKIFEADIWLIGKDNYHRSRQSKLVRRPKPEASKLATTKPATSNPKKLTPDGSKAATSNTTKAKPNSSEQRNQRNDCSRQERERKERSIHARR</sequence>
<proteinExistence type="predicted"/>
<feature type="compositionally biased region" description="Basic and acidic residues" evidence="1">
    <location>
        <begin position="283"/>
        <end position="305"/>
    </location>
</feature>
<gene>
    <name evidence="2" type="ORF">BCON_0037g00420</name>
</gene>
<name>A0A4Z1IL36_9HELO</name>
<dbReference type="OrthoDB" id="3561783at2759"/>
<dbReference type="EMBL" id="PQXN01000037">
    <property type="protein sequence ID" value="TGO60242.1"/>
    <property type="molecule type" value="Genomic_DNA"/>
</dbReference>
<evidence type="ECO:0000256" key="1">
    <source>
        <dbReference type="SAM" id="MobiDB-lite"/>
    </source>
</evidence>
<evidence type="ECO:0000313" key="3">
    <source>
        <dbReference type="Proteomes" id="UP000297527"/>
    </source>
</evidence>
<dbReference type="Proteomes" id="UP000297527">
    <property type="component" value="Unassembled WGS sequence"/>
</dbReference>
<dbReference type="AlphaFoldDB" id="A0A4Z1IL36"/>
<protein>
    <submittedName>
        <fullName evidence="2">Uncharacterized protein</fullName>
    </submittedName>
</protein>
<comment type="caution">
    <text evidence="2">The sequence shown here is derived from an EMBL/GenBank/DDBJ whole genome shotgun (WGS) entry which is preliminary data.</text>
</comment>
<organism evidence="2 3">
    <name type="scientific">Botryotinia convoluta</name>
    <dbReference type="NCBI Taxonomy" id="54673"/>
    <lineage>
        <taxon>Eukaryota</taxon>
        <taxon>Fungi</taxon>
        <taxon>Dikarya</taxon>
        <taxon>Ascomycota</taxon>
        <taxon>Pezizomycotina</taxon>
        <taxon>Leotiomycetes</taxon>
        <taxon>Helotiales</taxon>
        <taxon>Sclerotiniaceae</taxon>
        <taxon>Botryotinia</taxon>
    </lineage>
</organism>
<keyword evidence="3" id="KW-1185">Reference proteome</keyword>
<feature type="compositionally biased region" description="Polar residues" evidence="1">
    <location>
        <begin position="267"/>
        <end position="282"/>
    </location>
</feature>
<evidence type="ECO:0000313" key="2">
    <source>
        <dbReference type="EMBL" id="TGO60242.1"/>
    </source>
</evidence>
<reference evidence="2 3" key="1">
    <citation type="submission" date="2017-12" db="EMBL/GenBank/DDBJ databases">
        <title>Comparative genomics of Botrytis spp.</title>
        <authorList>
            <person name="Valero-Jimenez C.A."/>
            <person name="Tapia P."/>
            <person name="Veloso J."/>
            <person name="Silva-Moreno E."/>
            <person name="Staats M."/>
            <person name="Valdes J.H."/>
            <person name="Van Kan J.A.L."/>
        </authorList>
    </citation>
    <scope>NUCLEOTIDE SEQUENCE [LARGE SCALE GENOMIC DNA]</scope>
    <source>
        <strain evidence="2 3">MUCL11595</strain>
    </source>
</reference>
<feature type="compositionally biased region" description="Polar residues" evidence="1">
    <location>
        <begin position="247"/>
        <end position="258"/>
    </location>
</feature>
<feature type="region of interest" description="Disordered" evidence="1">
    <location>
        <begin position="232"/>
        <end position="305"/>
    </location>
</feature>
<accession>A0A4Z1IL36</accession>